<evidence type="ECO:0000313" key="6">
    <source>
        <dbReference type="Proteomes" id="UP000654345"/>
    </source>
</evidence>
<evidence type="ECO:0000313" key="5">
    <source>
        <dbReference type="EMBL" id="GHO60099.1"/>
    </source>
</evidence>
<dbReference type="PROSITE" id="PS51349">
    <property type="entry name" value="FMN_HYDROXY_ACID_DH_2"/>
    <property type="match status" value="1"/>
</dbReference>
<gene>
    <name evidence="5" type="ORF">KSB_85740</name>
</gene>
<evidence type="ECO:0000256" key="3">
    <source>
        <dbReference type="ARBA" id="ARBA00024042"/>
    </source>
</evidence>
<keyword evidence="2" id="KW-0560">Oxidoreductase</keyword>
<dbReference type="EMBL" id="BNJG01000004">
    <property type="protein sequence ID" value="GHO60099.1"/>
    <property type="molecule type" value="Genomic_DNA"/>
</dbReference>
<keyword evidence="6" id="KW-1185">Reference proteome</keyword>
<dbReference type="SUPFAM" id="SSF51395">
    <property type="entry name" value="FMN-linked oxidoreductases"/>
    <property type="match status" value="1"/>
</dbReference>
<accession>A0ABQ3V5E8</accession>
<dbReference type="PANTHER" id="PTHR10578:SF149">
    <property type="entry name" value="2-HYDROXYACID OXIDASE 2"/>
    <property type="match status" value="1"/>
</dbReference>
<comment type="similarity">
    <text evidence="3">Belongs to the FMN-dependent alpha-hydroxy acid dehydrogenase family.</text>
</comment>
<dbReference type="PANTHER" id="PTHR10578">
    <property type="entry name" value="S -2-HYDROXY-ACID OXIDASE-RELATED"/>
    <property type="match status" value="1"/>
</dbReference>
<name>A0ABQ3V5E8_9CHLR</name>
<dbReference type="CDD" id="cd02809">
    <property type="entry name" value="alpha_hydroxyacid_oxid_FMN"/>
    <property type="match status" value="1"/>
</dbReference>
<dbReference type="InterPro" id="IPR037396">
    <property type="entry name" value="FMN_HAD"/>
</dbReference>
<dbReference type="Proteomes" id="UP000654345">
    <property type="component" value="Unassembled WGS sequence"/>
</dbReference>
<dbReference type="InterPro" id="IPR012133">
    <property type="entry name" value="Alpha-hydoxy_acid_DH_FMN"/>
</dbReference>
<dbReference type="Gene3D" id="3.20.20.70">
    <property type="entry name" value="Aldolase class I"/>
    <property type="match status" value="1"/>
</dbReference>
<protein>
    <submittedName>
        <fullName evidence="5">Alpha-hydroxy-acid oxidizing enzyme</fullName>
    </submittedName>
</protein>
<dbReference type="Pfam" id="PF01070">
    <property type="entry name" value="FMN_dh"/>
    <property type="match status" value="1"/>
</dbReference>
<dbReference type="InterPro" id="IPR000262">
    <property type="entry name" value="FMN-dep_DH"/>
</dbReference>
<evidence type="ECO:0000256" key="1">
    <source>
        <dbReference type="ARBA" id="ARBA00001917"/>
    </source>
</evidence>
<dbReference type="RefSeq" id="WP_236039072.1">
    <property type="nucleotide sequence ID" value="NZ_BNJG01000004.1"/>
</dbReference>
<dbReference type="InterPro" id="IPR013785">
    <property type="entry name" value="Aldolase_TIM"/>
</dbReference>
<proteinExistence type="inferred from homology"/>
<evidence type="ECO:0000256" key="2">
    <source>
        <dbReference type="ARBA" id="ARBA00023002"/>
    </source>
</evidence>
<comment type="caution">
    <text evidence="5">The sequence shown here is derived from an EMBL/GenBank/DDBJ whole genome shotgun (WGS) entry which is preliminary data.</text>
</comment>
<dbReference type="InterPro" id="IPR008259">
    <property type="entry name" value="FMN_hydac_DH_AS"/>
</dbReference>
<comment type="cofactor">
    <cofactor evidence="1">
        <name>FMN</name>
        <dbReference type="ChEBI" id="CHEBI:58210"/>
    </cofactor>
</comment>
<organism evidence="5 6">
    <name type="scientific">Ktedonobacter robiniae</name>
    <dbReference type="NCBI Taxonomy" id="2778365"/>
    <lineage>
        <taxon>Bacteria</taxon>
        <taxon>Bacillati</taxon>
        <taxon>Chloroflexota</taxon>
        <taxon>Ktedonobacteria</taxon>
        <taxon>Ktedonobacterales</taxon>
        <taxon>Ktedonobacteraceae</taxon>
        <taxon>Ktedonobacter</taxon>
    </lineage>
</organism>
<feature type="domain" description="FMN hydroxy acid dehydrogenase" evidence="4">
    <location>
        <begin position="1"/>
        <end position="349"/>
    </location>
</feature>
<sequence>MMVKPLNVFEYEKQASEHLEQATWDFYQGGSDDEVTLRRNRLAFESIRLRPRVLTNVSTIDMRTTVLGCSVQMPLLVAPTAFHCLAHSDGECATARAVDSAGSLMTVATFATRSLETVAEVCDTNRLWLQLYVYRDLAITEELVRRAEAAGYRAIVLTVDAPRLGRRERDIRNAFTLPATMSIANFAAPAYSGNYIPEPTIVTWQTLEWLRTVTTLPIVLKGILTGEDAQLAVEHGVDGIIVSNHGGRQLDGTIASIEALPEVVEAVDGRCEVYCDGGIRRGTDVLKALALGARAVFVGRPVLWGLTVDGEEGARHVLHLLREELELAMSLAGCSTLQAIHSSVVTSES</sequence>
<reference evidence="5 6" key="1">
    <citation type="journal article" date="2021" name="Int. J. Syst. Evol. Microbiol.">
        <title>Reticulibacter mediterranei gen. nov., sp. nov., within the new family Reticulibacteraceae fam. nov., and Ktedonospora formicarum gen. nov., sp. nov., Ktedonobacter robiniae sp. nov., Dictyobacter formicarum sp. nov. and Dictyobacter arantiisoli sp. nov., belonging to the class Ktedonobacteria.</title>
        <authorList>
            <person name="Yabe S."/>
            <person name="Zheng Y."/>
            <person name="Wang C.M."/>
            <person name="Sakai Y."/>
            <person name="Abe K."/>
            <person name="Yokota A."/>
            <person name="Donadio S."/>
            <person name="Cavaletti L."/>
            <person name="Monciardini P."/>
        </authorList>
    </citation>
    <scope>NUCLEOTIDE SEQUENCE [LARGE SCALE GENOMIC DNA]</scope>
    <source>
        <strain evidence="5 6">SOSP1-30</strain>
    </source>
</reference>
<evidence type="ECO:0000259" key="4">
    <source>
        <dbReference type="PROSITE" id="PS51349"/>
    </source>
</evidence>
<dbReference type="PIRSF" id="PIRSF000138">
    <property type="entry name" value="Al-hdrx_acd_dh"/>
    <property type="match status" value="1"/>
</dbReference>
<dbReference type="PROSITE" id="PS00557">
    <property type="entry name" value="FMN_HYDROXY_ACID_DH_1"/>
    <property type="match status" value="1"/>
</dbReference>